<protein>
    <recommendedName>
        <fullName evidence="1">SAC3/GANP/THP3 conserved domain-containing protein</fullName>
    </recommendedName>
</protein>
<feature type="domain" description="SAC3/GANP/THP3 conserved" evidence="1">
    <location>
        <begin position="87"/>
        <end position="377"/>
    </location>
</feature>
<evidence type="ECO:0000313" key="3">
    <source>
        <dbReference type="Proteomes" id="UP000449547"/>
    </source>
</evidence>
<dbReference type="EMBL" id="SWFT01000082">
    <property type="protein sequence ID" value="KAA8902743.1"/>
    <property type="molecule type" value="Genomic_DNA"/>
</dbReference>
<dbReference type="GO" id="GO:0005737">
    <property type="term" value="C:cytoplasm"/>
    <property type="evidence" value="ECO:0007669"/>
    <property type="project" value="TreeGrafter"/>
</dbReference>
<dbReference type="Proteomes" id="UP000449547">
    <property type="component" value="Unassembled WGS sequence"/>
</dbReference>
<organism evidence="2 3">
    <name type="scientific">Diutina rugosa</name>
    <name type="common">Yeast</name>
    <name type="synonym">Candida rugosa</name>
    <dbReference type="NCBI Taxonomy" id="5481"/>
    <lineage>
        <taxon>Eukaryota</taxon>
        <taxon>Fungi</taxon>
        <taxon>Dikarya</taxon>
        <taxon>Ascomycota</taxon>
        <taxon>Saccharomycotina</taxon>
        <taxon>Pichiomycetes</taxon>
        <taxon>Debaryomycetaceae</taxon>
        <taxon>Diutina</taxon>
    </lineage>
</organism>
<reference evidence="2 3" key="1">
    <citation type="submission" date="2019-07" db="EMBL/GenBank/DDBJ databases">
        <title>Genome assembly of two rare yeast pathogens: Diutina rugosa and Trichomonascus ciferrii.</title>
        <authorList>
            <person name="Mixao V."/>
            <person name="Saus E."/>
            <person name="Hansen A."/>
            <person name="Lass-Flor C."/>
            <person name="Gabaldon T."/>
        </authorList>
    </citation>
    <scope>NUCLEOTIDE SEQUENCE [LARGE SCALE GENOMIC DNA]</scope>
    <source>
        <strain evidence="2 3">CBS 613</strain>
    </source>
</reference>
<dbReference type="Pfam" id="PF03399">
    <property type="entry name" value="SAC3_GANP"/>
    <property type="match status" value="1"/>
</dbReference>
<proteinExistence type="predicted"/>
<dbReference type="PANTHER" id="PTHR12436:SF3">
    <property type="entry name" value="GERMINAL-CENTER ASSOCIATED NUCLEAR PROTEIN"/>
    <property type="match status" value="1"/>
</dbReference>
<dbReference type="GO" id="GO:0006406">
    <property type="term" value="P:mRNA export from nucleus"/>
    <property type="evidence" value="ECO:0007669"/>
    <property type="project" value="TreeGrafter"/>
</dbReference>
<dbReference type="OMA" id="ANIPFND"/>
<dbReference type="InterPro" id="IPR005062">
    <property type="entry name" value="SAC3/GANP/THP3_conserved"/>
</dbReference>
<gene>
    <name evidence="2" type="ORF">DIURU_002639</name>
</gene>
<evidence type="ECO:0000259" key="1">
    <source>
        <dbReference type="Pfam" id="PF03399"/>
    </source>
</evidence>
<dbReference type="AlphaFoldDB" id="A0A642UNW7"/>
<dbReference type="OrthoDB" id="264795at2759"/>
<sequence>MTSPWPQVERWQLQTPKAYVHPWDQQNQDAVLSLEAKFQQSDDHSPLQAEKLLDQLKWMRVVEERIMTMEGLNYTANSTFQGTCIDMCPPLERIQRFAAKQVEPWELDHTTGVVGRYAAVKIVPVVADSVPLPSDVRPPWVLKLTVDYLVNCVATFLPRSYRYLWNAFGSVMQDFAWQRVYSPDTVYCCERVLRFHLWSMHHMLPVTPAATRHRQLGMFRRRLRLLSRVYWHMADADGNAAISPEFYGYYLLTNFDSEVDDEVILTPLAIQNHDYVQSALELRWFVALHDVEPTTDIGITLDTYQWFFETVYGPRVPVLAACLLEGYFDIIRYHGLRAMASLASYKRVRLSCISRTLGFADTADARMYIENYGIAIDDNNTRFPEVVFDRDQMTKLQPRHWRRPAAKIRAKFDGMSPSQAMRPPAVIASSASEDTDTDLYRRWLREWCRPDPAARDVVDPTVRPKPDLVG</sequence>
<dbReference type="RefSeq" id="XP_034012491.1">
    <property type="nucleotide sequence ID" value="XM_034155312.1"/>
</dbReference>
<dbReference type="VEuPathDB" id="FungiDB:DIURU_002639"/>
<dbReference type="Gene3D" id="1.25.40.990">
    <property type="match status" value="1"/>
</dbReference>
<dbReference type="PANTHER" id="PTHR12436">
    <property type="entry name" value="80 KDA MCM3-ASSOCIATED PROTEIN"/>
    <property type="match status" value="1"/>
</dbReference>
<accession>A0A642UNW7</accession>
<evidence type="ECO:0000313" key="2">
    <source>
        <dbReference type="EMBL" id="KAA8902743.1"/>
    </source>
</evidence>
<keyword evidence="3" id="KW-1185">Reference proteome</keyword>
<name>A0A642UNW7_DIURU</name>
<dbReference type="InterPro" id="IPR045107">
    <property type="entry name" value="SAC3/GANP/THP3"/>
</dbReference>
<dbReference type="GeneID" id="54781290"/>
<dbReference type="GO" id="GO:0070390">
    <property type="term" value="C:transcription export complex 2"/>
    <property type="evidence" value="ECO:0007669"/>
    <property type="project" value="TreeGrafter"/>
</dbReference>
<comment type="caution">
    <text evidence="2">The sequence shown here is derived from an EMBL/GenBank/DDBJ whole genome shotgun (WGS) entry which is preliminary data.</text>
</comment>